<sequence length="339" mass="38173">MELQIVYNDGQKETQIEQIVKSIKWSGDIKQAARRLDLEMTNTADGRTRLFEIQKGHEVRLLKDGKELFRGIIFTDSINAAGQMSVTAYDENIYLTKNKDTKIFRDVTAGAIVKRLCNEFGIPAGQVADTGYVIKKHIFRDKTLFDMMVTALTTTEKQTGRRFFITSREGKLQLFERKEQKVKWMLENGANIMDASYSQSIEELRSQIKVIGSDEKKKGATAMAKDDELVKRFGTMQHLEKVDGDMTKSQMEQRAKQLLKDLGTIHDEARLEAIGIDGVTAGMAVYVKESLTGIIGGYYISTDEHTFENGKHTMSLSLSATDDLPELAYEEQGKGGSKR</sequence>
<dbReference type="EMBL" id="JANCLT010000009">
    <property type="protein sequence ID" value="MCP8970046.1"/>
    <property type="molecule type" value="Genomic_DNA"/>
</dbReference>
<comment type="caution">
    <text evidence="2">The sequence shown here is derived from an EMBL/GenBank/DDBJ whole genome shotgun (WGS) entry which is preliminary data.</text>
</comment>
<reference evidence="2" key="1">
    <citation type="submission" date="2022-07" db="EMBL/GenBank/DDBJ databases">
        <authorList>
            <person name="Li W.-J."/>
            <person name="Deng Q.-Q."/>
        </authorList>
    </citation>
    <scope>NUCLEOTIDE SEQUENCE</scope>
    <source>
        <strain evidence="2">SYSU M60031</strain>
    </source>
</reference>
<dbReference type="AlphaFoldDB" id="A0AA42BR49"/>
<dbReference type="RefSeq" id="WP_254759966.1">
    <property type="nucleotide sequence ID" value="NZ_JANCLT010000009.1"/>
</dbReference>
<protein>
    <recommendedName>
        <fullName evidence="1">YqbQ/XkdQ domain-containing protein</fullName>
    </recommendedName>
</protein>
<evidence type="ECO:0000259" key="1">
    <source>
        <dbReference type="Pfam" id="PF24032"/>
    </source>
</evidence>
<name>A0AA42BR49_9BACI</name>
<accession>A0AA42BR49</accession>
<organism evidence="2 3">
    <name type="scientific">Ectobacillus ponti</name>
    <dbReference type="NCBI Taxonomy" id="2961894"/>
    <lineage>
        <taxon>Bacteria</taxon>
        <taxon>Bacillati</taxon>
        <taxon>Bacillota</taxon>
        <taxon>Bacilli</taxon>
        <taxon>Bacillales</taxon>
        <taxon>Bacillaceae</taxon>
        <taxon>Ectobacillus</taxon>
    </lineage>
</organism>
<feature type="domain" description="YqbQ/XkdQ" evidence="1">
    <location>
        <begin position="23"/>
        <end position="318"/>
    </location>
</feature>
<dbReference type="InterPro" id="IPR056937">
    <property type="entry name" value="YqbQ/XkdQ"/>
</dbReference>
<dbReference type="SUPFAM" id="SSF69279">
    <property type="entry name" value="Phage tail proteins"/>
    <property type="match status" value="1"/>
</dbReference>
<keyword evidence="3" id="KW-1185">Reference proteome</keyword>
<proteinExistence type="predicted"/>
<evidence type="ECO:0000313" key="3">
    <source>
        <dbReference type="Proteomes" id="UP001156102"/>
    </source>
</evidence>
<evidence type="ECO:0000313" key="2">
    <source>
        <dbReference type="EMBL" id="MCP8970046.1"/>
    </source>
</evidence>
<gene>
    <name evidence="2" type="ORF">NK662_16100</name>
</gene>
<dbReference type="Pfam" id="PF24032">
    <property type="entry name" value="YQBQ"/>
    <property type="match status" value="1"/>
</dbReference>
<dbReference type="Proteomes" id="UP001156102">
    <property type="component" value="Unassembled WGS sequence"/>
</dbReference>